<dbReference type="GO" id="GO:0005737">
    <property type="term" value="C:cytoplasm"/>
    <property type="evidence" value="ECO:0007669"/>
    <property type="project" value="InterPro"/>
</dbReference>
<dbReference type="OrthoDB" id="10264121at2759"/>
<dbReference type="Gene3D" id="3.90.1280.10">
    <property type="entry name" value="HSP33 redox switch-like"/>
    <property type="match status" value="1"/>
</dbReference>
<dbReference type="SUPFAM" id="SSF118352">
    <property type="entry name" value="HSP33 redox switch-like"/>
    <property type="match status" value="1"/>
</dbReference>
<dbReference type="CDD" id="cd00498">
    <property type="entry name" value="Hsp33"/>
    <property type="match status" value="1"/>
</dbReference>
<dbReference type="EMBL" id="FN649728">
    <property type="protein sequence ID" value="CBN77618.1"/>
    <property type="molecule type" value="Genomic_DNA"/>
</dbReference>
<evidence type="ECO:0000313" key="8">
    <source>
        <dbReference type="EMBL" id="CBN77618.1"/>
    </source>
</evidence>
<sequence>MPYRWSMARLALAYLAALRTASAVAIEANTNAAFVRAPLSSPSTRSYGSTSRSWHSRAWRSRSCTSRVRRCCAATPGEGSEDDSSQDPVEGSGGGKDAGGGGEGGEEGGKAIADNTAPVGNDADHMVSAVAGNGQVVARAVTARNLLQDALIRQDLYPLAADALGRVMVCTMLMAGGLKDRETFQLSFSGSGPLGGVVAISDGEGGVRGYVTNGKVELPLKDNGNQDVAQGIGEGLLKVVRNHPDYQRPYTGITALKTGEVAYDAASYLAESEQKSCAIAAGCFVTDALVRQAGGYMLETLPEASEETEKTVINNIAKLLARSSDPSDLMGRGMTPISIVESLLEGLGGVGAITYKRPEFLCHCSDERVYTALKLLEKTEVEELVKKEETIEVKCEFCGKLYRLSAEDVVKELKLTPPQDS</sequence>
<dbReference type="STRING" id="2880.D8LMK8"/>
<dbReference type="EMBL" id="FN648596">
    <property type="protein sequence ID" value="CBN77618.1"/>
    <property type="molecule type" value="Genomic_DNA"/>
</dbReference>
<evidence type="ECO:0000256" key="7">
    <source>
        <dbReference type="SAM" id="SignalP"/>
    </source>
</evidence>
<evidence type="ECO:0000313" key="9">
    <source>
        <dbReference type="Proteomes" id="UP000002630"/>
    </source>
</evidence>
<keyword evidence="7" id="KW-0732">Signal</keyword>
<feature type="compositionally biased region" description="Gly residues" evidence="6">
    <location>
        <begin position="91"/>
        <end position="103"/>
    </location>
</feature>
<dbReference type="InParanoid" id="D8LMK8"/>
<dbReference type="InterPro" id="IPR016153">
    <property type="entry name" value="Heat_shock_Hsp33_N"/>
</dbReference>
<dbReference type="SUPFAM" id="SSF64397">
    <property type="entry name" value="Hsp33 domain"/>
    <property type="match status" value="1"/>
</dbReference>
<name>D8LMK8_ECTSI</name>
<dbReference type="GO" id="GO:0044183">
    <property type="term" value="F:protein folding chaperone"/>
    <property type="evidence" value="ECO:0007669"/>
    <property type="project" value="TreeGrafter"/>
</dbReference>
<keyword evidence="1" id="KW-0963">Cytoplasm</keyword>
<evidence type="ECO:0000256" key="3">
    <source>
        <dbReference type="ARBA" id="ARBA00023157"/>
    </source>
</evidence>
<keyword evidence="5" id="KW-0676">Redox-active center</keyword>
<evidence type="ECO:0000256" key="1">
    <source>
        <dbReference type="ARBA" id="ARBA00022490"/>
    </source>
</evidence>
<keyword evidence="4" id="KW-0143">Chaperone</keyword>
<accession>D8LMK8</accession>
<evidence type="ECO:0000256" key="2">
    <source>
        <dbReference type="ARBA" id="ARBA00022833"/>
    </source>
</evidence>
<feature type="chain" id="PRO_5003117349" evidence="7">
    <location>
        <begin position="24"/>
        <end position="421"/>
    </location>
</feature>
<keyword evidence="3" id="KW-1015">Disulfide bond</keyword>
<evidence type="ECO:0000256" key="4">
    <source>
        <dbReference type="ARBA" id="ARBA00023186"/>
    </source>
</evidence>
<keyword evidence="9" id="KW-1185">Reference proteome</keyword>
<protein>
    <submittedName>
        <fullName evidence="8">Heat shock protein 33</fullName>
    </submittedName>
</protein>
<dbReference type="Gene3D" id="3.55.30.10">
    <property type="entry name" value="Hsp33 domain"/>
    <property type="match status" value="1"/>
</dbReference>
<dbReference type="InterPro" id="IPR016154">
    <property type="entry name" value="Heat_shock_Hsp33_C"/>
</dbReference>
<reference evidence="8 9" key="1">
    <citation type="journal article" date="2010" name="Nature">
        <title>The Ectocarpus genome and the independent evolution of multicellularity in brown algae.</title>
        <authorList>
            <person name="Cock J.M."/>
            <person name="Sterck L."/>
            <person name="Rouze P."/>
            <person name="Scornet D."/>
            <person name="Allen A.E."/>
            <person name="Amoutzias G."/>
            <person name="Anthouard V."/>
            <person name="Artiguenave F."/>
            <person name="Aury J.M."/>
            <person name="Badger J.H."/>
            <person name="Beszteri B."/>
            <person name="Billiau K."/>
            <person name="Bonnet E."/>
            <person name="Bothwell J.H."/>
            <person name="Bowler C."/>
            <person name="Boyen C."/>
            <person name="Brownlee C."/>
            <person name="Carrano C.J."/>
            <person name="Charrier B."/>
            <person name="Cho G.Y."/>
            <person name="Coelho S.M."/>
            <person name="Collen J."/>
            <person name="Corre E."/>
            <person name="Da Silva C."/>
            <person name="Delage L."/>
            <person name="Delaroque N."/>
            <person name="Dittami S.M."/>
            <person name="Doulbeau S."/>
            <person name="Elias M."/>
            <person name="Farnham G."/>
            <person name="Gachon C.M."/>
            <person name="Gschloessl B."/>
            <person name="Heesch S."/>
            <person name="Jabbari K."/>
            <person name="Jubin C."/>
            <person name="Kawai H."/>
            <person name="Kimura K."/>
            <person name="Kloareg B."/>
            <person name="Kupper F.C."/>
            <person name="Lang D."/>
            <person name="Le Bail A."/>
            <person name="Leblanc C."/>
            <person name="Lerouge P."/>
            <person name="Lohr M."/>
            <person name="Lopez P.J."/>
            <person name="Martens C."/>
            <person name="Maumus F."/>
            <person name="Michel G."/>
            <person name="Miranda-Saavedra D."/>
            <person name="Morales J."/>
            <person name="Moreau H."/>
            <person name="Motomura T."/>
            <person name="Nagasato C."/>
            <person name="Napoli C.A."/>
            <person name="Nelson D.R."/>
            <person name="Nyvall-Collen P."/>
            <person name="Peters A.F."/>
            <person name="Pommier C."/>
            <person name="Potin P."/>
            <person name="Poulain J."/>
            <person name="Quesneville H."/>
            <person name="Read B."/>
            <person name="Rensing S.A."/>
            <person name="Ritter A."/>
            <person name="Rousvoal S."/>
            <person name="Samanta M."/>
            <person name="Samson G."/>
            <person name="Schroeder D.C."/>
            <person name="Segurens B."/>
            <person name="Strittmatter M."/>
            <person name="Tonon T."/>
            <person name="Tregear J.W."/>
            <person name="Valentin K."/>
            <person name="von Dassow P."/>
            <person name="Yamagishi T."/>
            <person name="Van de Peer Y."/>
            <person name="Wincker P."/>
        </authorList>
    </citation>
    <scope>NUCLEOTIDE SEQUENCE [LARGE SCALE GENOMIC DNA]</scope>
    <source>
        <strain evidence="9">Ec32 / CCAP1310/4</strain>
    </source>
</reference>
<feature type="signal peptide" evidence="7">
    <location>
        <begin position="1"/>
        <end position="23"/>
    </location>
</feature>
<proteinExistence type="predicted"/>
<keyword evidence="8" id="KW-0346">Stress response</keyword>
<evidence type="ECO:0000256" key="6">
    <source>
        <dbReference type="SAM" id="MobiDB-lite"/>
    </source>
</evidence>
<dbReference type="PANTHER" id="PTHR30111:SF1">
    <property type="entry name" value="33 KDA CHAPERONIN"/>
    <property type="match status" value="1"/>
</dbReference>
<dbReference type="AlphaFoldDB" id="D8LMK8"/>
<organism evidence="8 9">
    <name type="scientific">Ectocarpus siliculosus</name>
    <name type="common">Brown alga</name>
    <name type="synonym">Conferva siliculosa</name>
    <dbReference type="NCBI Taxonomy" id="2880"/>
    <lineage>
        <taxon>Eukaryota</taxon>
        <taxon>Sar</taxon>
        <taxon>Stramenopiles</taxon>
        <taxon>Ochrophyta</taxon>
        <taxon>PX clade</taxon>
        <taxon>Phaeophyceae</taxon>
        <taxon>Ectocarpales</taxon>
        <taxon>Ectocarpaceae</taxon>
        <taxon>Ectocarpus</taxon>
    </lineage>
</organism>
<dbReference type="GO" id="GO:0042026">
    <property type="term" value="P:protein refolding"/>
    <property type="evidence" value="ECO:0007669"/>
    <property type="project" value="TreeGrafter"/>
</dbReference>
<dbReference type="GO" id="GO:0051082">
    <property type="term" value="F:unfolded protein binding"/>
    <property type="evidence" value="ECO:0007669"/>
    <property type="project" value="InterPro"/>
</dbReference>
<feature type="region of interest" description="Disordered" evidence="6">
    <location>
        <begin position="74"/>
        <end position="119"/>
    </location>
</feature>
<evidence type="ECO:0000256" key="5">
    <source>
        <dbReference type="ARBA" id="ARBA00023284"/>
    </source>
</evidence>
<dbReference type="InterPro" id="IPR000397">
    <property type="entry name" value="Heat_shock_Hsp33"/>
</dbReference>
<dbReference type="PANTHER" id="PTHR30111">
    <property type="entry name" value="33 KDA CHAPERONIN"/>
    <property type="match status" value="1"/>
</dbReference>
<dbReference type="Pfam" id="PF01430">
    <property type="entry name" value="HSP33"/>
    <property type="match status" value="1"/>
</dbReference>
<keyword evidence="2" id="KW-0862">Zinc</keyword>
<dbReference type="Proteomes" id="UP000002630">
    <property type="component" value="Linkage Group LG03"/>
</dbReference>
<gene>
    <name evidence="8" type="primary">HSP</name>
    <name evidence="8" type="ORF">Esi_0004_0277</name>
</gene>